<dbReference type="GO" id="GO:0106430">
    <property type="term" value="F:dihydroorotate dehydrogenase (quinone) activity"/>
    <property type="evidence" value="ECO:0007669"/>
    <property type="project" value="UniProtKB-EC"/>
</dbReference>
<keyword evidence="8" id="KW-0285">Flavoprotein</keyword>
<evidence type="ECO:0000256" key="8">
    <source>
        <dbReference type="ARBA" id="ARBA00022630"/>
    </source>
</evidence>
<comment type="caution">
    <text evidence="16">The sequence shown here is derived from an EMBL/GenBank/DDBJ whole genome shotgun (WGS) entry which is preliminary data.</text>
</comment>
<dbReference type="PROSITE" id="PS00911">
    <property type="entry name" value="DHODEHASE_1"/>
    <property type="match status" value="1"/>
</dbReference>
<comment type="subcellular location">
    <subcellularLocation>
        <location evidence="3">Membrane</location>
    </subcellularLocation>
</comment>
<feature type="domain" description="Dihydroorotate dehydrogenase catalytic" evidence="15">
    <location>
        <begin position="32"/>
        <end position="318"/>
    </location>
</feature>
<dbReference type="NCBIfam" id="NF003645">
    <property type="entry name" value="PRK05286.1-2"/>
    <property type="match status" value="1"/>
</dbReference>
<dbReference type="EC" id="1.3.5.2" evidence="6 14"/>
<dbReference type="NCBIfam" id="NF003652">
    <property type="entry name" value="PRK05286.2-5"/>
    <property type="match status" value="1"/>
</dbReference>
<dbReference type="PIRSF" id="PIRSF000164">
    <property type="entry name" value="DHO_oxidase"/>
    <property type="match status" value="1"/>
</dbReference>
<comment type="similarity">
    <text evidence="5">Belongs to the dihydroorotate dehydrogenase family. Type 2 subfamily.</text>
</comment>
<evidence type="ECO:0000256" key="6">
    <source>
        <dbReference type="ARBA" id="ARBA00012791"/>
    </source>
</evidence>
<reference evidence="16 17" key="1">
    <citation type="submission" date="2024-05" db="EMBL/GenBank/DDBJ databases">
        <title>Three bacterial strains, DH-69, EH-24, and ECK-19 isolated from coastal sediments.</title>
        <authorList>
            <person name="Ye Y.-Q."/>
            <person name="Du Z.-J."/>
        </authorList>
    </citation>
    <scope>NUCLEOTIDE SEQUENCE [LARGE SCALE GENOMIC DNA]</scope>
    <source>
        <strain evidence="16 17">ECK-19</strain>
    </source>
</reference>
<evidence type="ECO:0000256" key="14">
    <source>
        <dbReference type="NCBIfam" id="TIGR01036"/>
    </source>
</evidence>
<dbReference type="Pfam" id="PF01180">
    <property type="entry name" value="DHO_dh"/>
    <property type="match status" value="1"/>
</dbReference>
<dbReference type="EMBL" id="JBEHZE010000001">
    <property type="protein sequence ID" value="MEX6633082.1"/>
    <property type="molecule type" value="Genomic_DNA"/>
</dbReference>
<keyword evidence="9" id="KW-0288">FMN</keyword>
<organism evidence="16 17">
    <name type="scientific">Hyphococcus lacteus</name>
    <dbReference type="NCBI Taxonomy" id="3143536"/>
    <lineage>
        <taxon>Bacteria</taxon>
        <taxon>Pseudomonadati</taxon>
        <taxon>Pseudomonadota</taxon>
        <taxon>Alphaproteobacteria</taxon>
        <taxon>Parvularculales</taxon>
        <taxon>Parvularculaceae</taxon>
        <taxon>Hyphococcus</taxon>
    </lineage>
</organism>
<evidence type="ECO:0000256" key="13">
    <source>
        <dbReference type="ARBA" id="ARBA00048639"/>
    </source>
</evidence>
<dbReference type="InterPro" id="IPR013785">
    <property type="entry name" value="Aldolase_TIM"/>
</dbReference>
<dbReference type="Gene3D" id="3.20.20.70">
    <property type="entry name" value="Aldolase class I"/>
    <property type="match status" value="1"/>
</dbReference>
<comment type="pathway">
    <text evidence="4">Pyrimidine metabolism; UMP biosynthesis via de novo pathway; orotate from (S)-dihydroorotate (quinone route): step 1/1.</text>
</comment>
<dbReference type="Proteomes" id="UP001560685">
    <property type="component" value="Unassembled WGS sequence"/>
</dbReference>
<evidence type="ECO:0000256" key="4">
    <source>
        <dbReference type="ARBA" id="ARBA00005161"/>
    </source>
</evidence>
<evidence type="ECO:0000313" key="16">
    <source>
        <dbReference type="EMBL" id="MEX6633082.1"/>
    </source>
</evidence>
<dbReference type="InterPro" id="IPR050074">
    <property type="entry name" value="DHO_dehydrogenase"/>
</dbReference>
<dbReference type="RefSeq" id="WP_369313025.1">
    <property type="nucleotide sequence ID" value="NZ_JBEHZE010000001.1"/>
</dbReference>
<gene>
    <name evidence="16" type="ORF">ABFZ84_05920</name>
</gene>
<dbReference type="InterPro" id="IPR001295">
    <property type="entry name" value="Dihydroorotate_DH_CS"/>
</dbReference>
<dbReference type="InterPro" id="IPR012135">
    <property type="entry name" value="Dihydroorotate_DH_1_2"/>
</dbReference>
<comment type="function">
    <text evidence="2">Catalyzes the conversion of dihydroorotate to orotate with quinone as electron acceptor.</text>
</comment>
<keyword evidence="12" id="KW-0472">Membrane</keyword>
<dbReference type="InterPro" id="IPR005720">
    <property type="entry name" value="Dihydroorotate_DH_cat"/>
</dbReference>
<dbReference type="PANTHER" id="PTHR48109:SF4">
    <property type="entry name" value="DIHYDROOROTATE DEHYDROGENASE (QUINONE), MITOCHONDRIAL"/>
    <property type="match status" value="1"/>
</dbReference>
<keyword evidence="11 16" id="KW-0560">Oxidoreductase</keyword>
<comment type="cofactor">
    <cofactor evidence="1">
        <name>FMN</name>
        <dbReference type="ChEBI" id="CHEBI:58210"/>
    </cofactor>
</comment>
<evidence type="ECO:0000256" key="9">
    <source>
        <dbReference type="ARBA" id="ARBA00022643"/>
    </source>
</evidence>
<evidence type="ECO:0000256" key="2">
    <source>
        <dbReference type="ARBA" id="ARBA00003125"/>
    </source>
</evidence>
<accession>A0ABV3Z2R6</accession>
<dbReference type="InterPro" id="IPR005719">
    <property type="entry name" value="Dihydroorotate_DH_2"/>
</dbReference>
<dbReference type="PROSITE" id="PS00912">
    <property type="entry name" value="DHODEHASE_2"/>
    <property type="match status" value="1"/>
</dbReference>
<dbReference type="SUPFAM" id="SSF51395">
    <property type="entry name" value="FMN-linked oxidoreductases"/>
    <property type="match status" value="1"/>
</dbReference>
<evidence type="ECO:0000256" key="1">
    <source>
        <dbReference type="ARBA" id="ARBA00001917"/>
    </source>
</evidence>
<evidence type="ECO:0000256" key="7">
    <source>
        <dbReference type="ARBA" id="ARBA00018366"/>
    </source>
</evidence>
<protein>
    <recommendedName>
        <fullName evidence="7 14">Dihydroorotate dehydrogenase (quinone)</fullName>
        <ecNumber evidence="6 14">1.3.5.2</ecNumber>
    </recommendedName>
</protein>
<dbReference type="PANTHER" id="PTHR48109">
    <property type="entry name" value="DIHYDROOROTATE DEHYDROGENASE (QUINONE), MITOCHONDRIAL-RELATED"/>
    <property type="match status" value="1"/>
</dbReference>
<evidence type="ECO:0000256" key="3">
    <source>
        <dbReference type="ARBA" id="ARBA00004370"/>
    </source>
</evidence>
<keyword evidence="17" id="KW-1185">Reference proteome</keyword>
<evidence type="ECO:0000256" key="5">
    <source>
        <dbReference type="ARBA" id="ARBA00005359"/>
    </source>
</evidence>
<evidence type="ECO:0000256" key="11">
    <source>
        <dbReference type="ARBA" id="ARBA00023002"/>
    </source>
</evidence>
<evidence type="ECO:0000256" key="12">
    <source>
        <dbReference type="ARBA" id="ARBA00023136"/>
    </source>
</evidence>
<evidence type="ECO:0000256" key="10">
    <source>
        <dbReference type="ARBA" id="ARBA00022975"/>
    </source>
</evidence>
<evidence type="ECO:0000313" key="17">
    <source>
        <dbReference type="Proteomes" id="UP001560685"/>
    </source>
</evidence>
<keyword evidence="10" id="KW-0665">Pyrimidine biosynthesis</keyword>
<name>A0ABV3Z2R6_9PROT</name>
<evidence type="ECO:0000259" key="15">
    <source>
        <dbReference type="Pfam" id="PF01180"/>
    </source>
</evidence>
<sequence length="338" mass="36129">MSLLDPETAHRLTVKMLKTGLGPRAAKETPRLATEIAGLPFSNPLGLAAGFDKNAEAPDAMLDLGFGFVEVGAVTPRPQLGNARPRVFRLREDAAVINRYGFNNDGLNVIGDRLRTRDRHGIVGINLGANKDSNDRTEDYVKGVHALAGCVDFYTVNISSPNTPGLRTLQDKSALTDLLSRVLSARDQSAEKTPVFLKIAPDLADEDKVDIATIAQQLSLDALIISNTTIRRSASLRSHSAPEAGGLSGRPLFASSTALLREFYQEIGDAIPLIGVGGISSARDAYEKVLSGASLVQLYTALIYEGPALVPQILDDLIGYLDADGFRTIKEAVGAGHR</sequence>
<comment type="catalytic activity">
    <reaction evidence="13">
        <text>(S)-dihydroorotate + a quinone = orotate + a quinol</text>
        <dbReference type="Rhea" id="RHEA:30187"/>
        <dbReference type="ChEBI" id="CHEBI:24646"/>
        <dbReference type="ChEBI" id="CHEBI:30839"/>
        <dbReference type="ChEBI" id="CHEBI:30864"/>
        <dbReference type="ChEBI" id="CHEBI:132124"/>
        <dbReference type="EC" id="1.3.5.2"/>
    </reaction>
</comment>
<dbReference type="CDD" id="cd04738">
    <property type="entry name" value="DHOD_2_like"/>
    <property type="match status" value="1"/>
</dbReference>
<dbReference type="NCBIfam" id="TIGR01036">
    <property type="entry name" value="pyrD_sub2"/>
    <property type="match status" value="1"/>
</dbReference>
<proteinExistence type="inferred from homology"/>